<feature type="transmembrane region" description="Helical" evidence="1">
    <location>
        <begin position="6"/>
        <end position="26"/>
    </location>
</feature>
<evidence type="ECO:0000313" key="2">
    <source>
        <dbReference type="EMBL" id="RAM57654.1"/>
    </source>
</evidence>
<gene>
    <name evidence="2" type="ORF">DH96_02250</name>
</gene>
<feature type="transmembrane region" description="Helical" evidence="1">
    <location>
        <begin position="129"/>
        <end position="152"/>
    </location>
</feature>
<sequence length="220" mass="26495">MKNFLLKKIVFISLLLSTSFIIEFIFNKFILNVDCCYSFIKLELLPLILIGFLFGFKFSFFSNLLYILIHVIIEFSISAQKHGLFFDAKNNYKFLIGILMFIFILPYLACSISGLSLNLEKKYFIQKKNFILIFIIISIIQIISYFLFYLFFYNNLSSNFYNFINNFYNFFHIKQNYYNPIILFLIYYLISISLTNIIIGFILYYFLKYIYQENKDFLIK</sequence>
<comment type="caution">
    <text evidence="2">The sequence shown here is derived from an EMBL/GenBank/DDBJ whole genome shotgun (WGS) entry which is preliminary data.</text>
</comment>
<keyword evidence="1" id="KW-1133">Transmembrane helix</keyword>
<evidence type="ECO:0000313" key="3">
    <source>
        <dbReference type="Proteomes" id="UP000249343"/>
    </source>
</evidence>
<keyword evidence="1" id="KW-0472">Membrane</keyword>
<dbReference type="Gene3D" id="1.10.1760.20">
    <property type="match status" value="1"/>
</dbReference>
<dbReference type="EMBL" id="JHUK01000006">
    <property type="protein sequence ID" value="RAM57654.1"/>
    <property type="molecule type" value="Genomic_DNA"/>
</dbReference>
<accession>A0A328IK76</accession>
<proteinExistence type="predicted"/>
<keyword evidence="3" id="KW-1185">Reference proteome</keyword>
<protein>
    <submittedName>
        <fullName evidence="2">Uncharacterized protein</fullName>
    </submittedName>
</protein>
<feature type="transmembrane region" description="Helical" evidence="1">
    <location>
        <begin position="181"/>
        <end position="207"/>
    </location>
</feature>
<dbReference type="Proteomes" id="UP000249343">
    <property type="component" value="Unassembled WGS sequence"/>
</dbReference>
<reference evidence="2 3" key="1">
    <citation type="submission" date="2014-04" db="EMBL/GenBank/DDBJ databases">
        <title>Genome study of Napier grass stunt phytoplasma.</title>
        <authorList>
            <person name="Kawicha P."/>
            <person name="Dickinson M."/>
            <person name="Hodgetts J."/>
        </authorList>
    </citation>
    <scope>NUCLEOTIDE SEQUENCE [LARGE SCALE GENOMIC DNA]</scope>
    <source>
        <strain evidence="2 3">NGS-S10</strain>
    </source>
</reference>
<feature type="transmembrane region" description="Helical" evidence="1">
    <location>
        <begin position="93"/>
        <end position="117"/>
    </location>
</feature>
<name>A0A328IK76_9MOLU</name>
<feature type="transmembrane region" description="Helical" evidence="1">
    <location>
        <begin position="47"/>
        <end position="73"/>
    </location>
</feature>
<dbReference type="AlphaFoldDB" id="A0A328IK76"/>
<dbReference type="RefSeq" id="WP_111961373.1">
    <property type="nucleotide sequence ID" value="NZ_JHUK01000006.1"/>
</dbReference>
<evidence type="ECO:0000256" key="1">
    <source>
        <dbReference type="SAM" id="Phobius"/>
    </source>
</evidence>
<keyword evidence="1" id="KW-0812">Transmembrane</keyword>
<organism evidence="2 3">
    <name type="scientific">Candidatus Phytoplasma oryzae</name>
    <dbReference type="NCBI Taxonomy" id="203274"/>
    <lineage>
        <taxon>Bacteria</taxon>
        <taxon>Bacillati</taxon>
        <taxon>Mycoplasmatota</taxon>
        <taxon>Mollicutes</taxon>
        <taxon>Acholeplasmatales</taxon>
        <taxon>Acholeplasmataceae</taxon>
        <taxon>Candidatus Phytoplasma</taxon>
        <taxon>16SrXI (Rice yellow dwarf group)</taxon>
    </lineage>
</organism>